<dbReference type="InterPro" id="IPR002372">
    <property type="entry name" value="PQQ_rpt_dom"/>
</dbReference>
<protein>
    <submittedName>
        <fullName evidence="11">PQQ-binding-like beta-propeller repeat protein</fullName>
    </submittedName>
</protein>
<keyword evidence="9" id="KW-0472">Membrane</keyword>
<dbReference type="SMART" id="SM00564">
    <property type="entry name" value="PQQ"/>
    <property type="match status" value="6"/>
</dbReference>
<evidence type="ECO:0000256" key="4">
    <source>
        <dbReference type="ARBA" id="ARBA00022723"/>
    </source>
</evidence>
<dbReference type="Pfam" id="PF01011">
    <property type="entry name" value="PQQ"/>
    <property type="match status" value="2"/>
</dbReference>
<dbReference type="SUPFAM" id="SSF50998">
    <property type="entry name" value="Quinoprotein alcohol dehydrogenase-like"/>
    <property type="match status" value="1"/>
</dbReference>
<comment type="similarity">
    <text evidence="2">Belongs to the bacterial PQQ dehydrogenase family.</text>
</comment>
<evidence type="ECO:0000256" key="6">
    <source>
        <dbReference type="ARBA" id="ARBA00023002"/>
    </source>
</evidence>
<evidence type="ECO:0000313" key="11">
    <source>
        <dbReference type="EMBL" id="MEC4264889.1"/>
    </source>
</evidence>
<dbReference type="PANTHER" id="PTHR32303">
    <property type="entry name" value="QUINOPROTEIN ALCOHOL DEHYDROGENASE (CYTOCHROME C)"/>
    <property type="match status" value="1"/>
</dbReference>
<dbReference type="SUPFAM" id="SSF46626">
    <property type="entry name" value="Cytochrome c"/>
    <property type="match status" value="1"/>
</dbReference>
<dbReference type="InterPro" id="IPR009056">
    <property type="entry name" value="Cyt_c-like_dom"/>
</dbReference>
<keyword evidence="5" id="KW-0732">Signal</keyword>
<evidence type="ECO:0000256" key="8">
    <source>
        <dbReference type="PROSITE-ProRule" id="PRU00433"/>
    </source>
</evidence>
<dbReference type="Pfam" id="PF13442">
    <property type="entry name" value="Cytochrome_CBB3"/>
    <property type="match status" value="1"/>
</dbReference>
<evidence type="ECO:0000256" key="3">
    <source>
        <dbReference type="ARBA" id="ARBA00022617"/>
    </source>
</evidence>
<proteinExistence type="inferred from homology"/>
<dbReference type="PROSITE" id="PS51007">
    <property type="entry name" value="CYTC"/>
    <property type="match status" value="1"/>
</dbReference>
<keyword evidence="3 8" id="KW-0349">Heme</keyword>
<organism evidence="11 12">
    <name type="scientific">Flagellimonas halotolerans</name>
    <dbReference type="NCBI Taxonomy" id="3112164"/>
    <lineage>
        <taxon>Bacteria</taxon>
        <taxon>Pseudomonadati</taxon>
        <taxon>Bacteroidota</taxon>
        <taxon>Flavobacteriia</taxon>
        <taxon>Flavobacteriales</taxon>
        <taxon>Flavobacteriaceae</taxon>
        <taxon>Flagellimonas</taxon>
    </lineage>
</organism>
<dbReference type="InterPro" id="IPR018391">
    <property type="entry name" value="PQQ_b-propeller_rpt"/>
</dbReference>
<dbReference type="InterPro" id="IPR017511">
    <property type="entry name" value="PQQ_mDH"/>
</dbReference>
<name>A0ABU6IPE1_9FLAO</name>
<comment type="caution">
    <text evidence="11">The sequence shown here is derived from an EMBL/GenBank/DDBJ whole genome shotgun (WGS) entry which is preliminary data.</text>
</comment>
<sequence>MKETGILVKGEQSVPTLVLILFVATVPILVGGCVDDNKKYLDSFTPTLETGKDWPVYGGSRASKRYSPLTQITMENVGDLEIAWTYDARDQVEGAEASRPRSIQCQPIVKDGILYGTTPELQLFALRATTGEELWRFKPVRDSRKYNISAGRGVTYWQKGIDCRIIYTSGTYLYAINAKTGNAIPSFGEDGRVDLHEGLDDGLDLDMGKVSINATSPGIIYKDIFIIGSSVSEKGDAAPGNIRAFDVVTGKLKWVFHTIPHPGEEGYDTWPKDAYKEHGGVNSWGGMSLDVERGMVFFGTGSPSSDFYGGNRKGKNLFANSVVALDAKTGKLEWYFQTVRHDLWDRDLPCAPNLTTITVEGEKRDVVVQAGKDGLVYVLDRENGTSVFPIEERKVPILDGLPGEQPYPSQIFPIKPEPLSHQFFREDMITDLSPESRAYVKGIVDKYQIGHKFSLPSESGTLMFGYSGGAEWGGNATDLEGILYQNSNNDPWILEMEDVESRDNEMQSVRTGADIYRINCAMCHGSDKKGTAEFPSLVNIGDRLASQDIESILESGMGRMPAFRHISKKNRKAVTAFLLDLPMGMHPGTANVPNTSEAEENIEEPAFGYEPRYVPKVWKKLKDQNGYPGIKPPWGTLNAIDLNTGEYLWRVPLGEYPELTEQGIPITGTESYGGPIVTASGLVFIAGTKDEKIRAFDKRTGKVVWEYQLPAGGFATPITYEADNRQYVVIAAGGGRGQKPGGYYIAFALKNKPQKIN</sequence>
<keyword evidence="4 8" id="KW-0479">Metal-binding</keyword>
<accession>A0ABU6IPE1</accession>
<dbReference type="PROSITE" id="PS51257">
    <property type="entry name" value="PROKAR_LIPOPROTEIN"/>
    <property type="match status" value="1"/>
</dbReference>
<evidence type="ECO:0000313" key="12">
    <source>
        <dbReference type="Proteomes" id="UP001355298"/>
    </source>
</evidence>
<reference evidence="11 12" key="1">
    <citation type="submission" date="2024-01" db="EMBL/GenBank/DDBJ databases">
        <title>The strains designed SYSU M86414 and SYSU M84420 isolated from the marine sediment in San Sha City (Hainan Province, China).</title>
        <authorList>
            <person name="Guo D."/>
        </authorList>
    </citation>
    <scope>NUCLEOTIDE SEQUENCE [LARGE SCALE GENOMIC DNA]</scope>
    <source>
        <strain evidence="11 12">SYSU M84420</strain>
    </source>
</reference>
<evidence type="ECO:0000256" key="2">
    <source>
        <dbReference type="ARBA" id="ARBA00008156"/>
    </source>
</evidence>
<evidence type="ECO:0000259" key="10">
    <source>
        <dbReference type="PROSITE" id="PS51007"/>
    </source>
</evidence>
<evidence type="ECO:0000256" key="5">
    <source>
        <dbReference type="ARBA" id="ARBA00022729"/>
    </source>
</evidence>
<keyword evidence="12" id="KW-1185">Reference proteome</keyword>
<dbReference type="RefSeq" id="WP_326278120.1">
    <property type="nucleotide sequence ID" value="NZ_JAYKYV010000004.1"/>
</dbReference>
<feature type="transmembrane region" description="Helical" evidence="9">
    <location>
        <begin position="12"/>
        <end position="30"/>
    </location>
</feature>
<evidence type="ECO:0000256" key="7">
    <source>
        <dbReference type="ARBA" id="ARBA00023004"/>
    </source>
</evidence>
<keyword evidence="7 8" id="KW-0408">Iron</keyword>
<feature type="domain" description="Cytochrome c" evidence="10">
    <location>
        <begin position="507"/>
        <end position="582"/>
    </location>
</feature>
<gene>
    <name evidence="11" type="ORF">VOP03_05990</name>
</gene>
<dbReference type="EMBL" id="JAYMGW010000004">
    <property type="protein sequence ID" value="MEC4264889.1"/>
    <property type="molecule type" value="Genomic_DNA"/>
</dbReference>
<keyword evidence="9" id="KW-0812">Transmembrane</keyword>
<keyword evidence="6" id="KW-0560">Oxidoreductase</keyword>
<evidence type="ECO:0000256" key="9">
    <source>
        <dbReference type="SAM" id="Phobius"/>
    </source>
</evidence>
<evidence type="ECO:0000256" key="1">
    <source>
        <dbReference type="ARBA" id="ARBA00001931"/>
    </source>
</evidence>
<dbReference type="Proteomes" id="UP001355298">
    <property type="component" value="Unassembled WGS sequence"/>
</dbReference>
<comment type="cofactor">
    <cofactor evidence="1">
        <name>pyrroloquinoline quinone</name>
        <dbReference type="ChEBI" id="CHEBI:58442"/>
    </cofactor>
</comment>
<dbReference type="InterPro" id="IPR036909">
    <property type="entry name" value="Cyt_c-like_dom_sf"/>
</dbReference>
<dbReference type="InterPro" id="IPR011047">
    <property type="entry name" value="Quinoprotein_ADH-like_sf"/>
</dbReference>
<dbReference type="CDD" id="cd10280">
    <property type="entry name" value="PQQ_mGDH"/>
    <property type="match status" value="1"/>
</dbReference>
<keyword evidence="9" id="KW-1133">Transmembrane helix</keyword>
<dbReference type="Gene3D" id="1.10.760.10">
    <property type="entry name" value="Cytochrome c-like domain"/>
    <property type="match status" value="1"/>
</dbReference>
<dbReference type="Gene3D" id="2.140.10.10">
    <property type="entry name" value="Quinoprotein alcohol dehydrogenase-like superfamily"/>
    <property type="match status" value="2"/>
</dbReference>